<dbReference type="InterPro" id="IPR001638">
    <property type="entry name" value="Solute-binding_3/MltF_N"/>
</dbReference>
<feature type="domain" description="Solute-binding protein family 3/N-terminal" evidence="2">
    <location>
        <begin position="24"/>
        <end position="243"/>
    </location>
</feature>
<dbReference type="AlphaFoldDB" id="F8L623"/>
<dbReference type="SMART" id="SM00062">
    <property type="entry name" value="PBPb"/>
    <property type="match status" value="1"/>
</dbReference>
<dbReference type="PANTHER" id="PTHR35936:SF17">
    <property type="entry name" value="ARGININE-BINDING EXTRACELLULAR PROTEIN ARTP"/>
    <property type="match status" value="1"/>
</dbReference>
<dbReference type="Gene3D" id="3.40.190.10">
    <property type="entry name" value="Periplasmic binding protein-like II"/>
    <property type="match status" value="2"/>
</dbReference>
<dbReference type="PANTHER" id="PTHR35936">
    <property type="entry name" value="MEMBRANE-BOUND LYTIC MUREIN TRANSGLYCOSYLASE F"/>
    <property type="match status" value="1"/>
</dbReference>
<dbReference type="PROSITE" id="PS51257">
    <property type="entry name" value="PROKAR_LIPOPROTEIN"/>
    <property type="match status" value="1"/>
</dbReference>
<dbReference type="KEGG" id="sng:SNE_A03000"/>
<keyword evidence="4" id="KW-1185">Reference proteome</keyword>
<keyword evidence="1" id="KW-0732">Signal</keyword>
<dbReference type="RefSeq" id="WP_013942644.1">
    <property type="nucleotide sequence ID" value="NC_015713.1"/>
</dbReference>
<evidence type="ECO:0000313" key="4">
    <source>
        <dbReference type="Proteomes" id="UP000000496"/>
    </source>
</evidence>
<dbReference type="Pfam" id="PF00497">
    <property type="entry name" value="SBP_bac_3"/>
    <property type="match status" value="1"/>
</dbReference>
<dbReference type="OrthoDB" id="18648at2"/>
<dbReference type="eggNOG" id="COG0834">
    <property type="taxonomic scope" value="Bacteria"/>
</dbReference>
<dbReference type="Proteomes" id="UP000000496">
    <property type="component" value="Chromosome gsn.131"/>
</dbReference>
<evidence type="ECO:0000313" key="3">
    <source>
        <dbReference type="EMBL" id="CCB88177.1"/>
    </source>
</evidence>
<proteinExistence type="predicted"/>
<dbReference type="CDD" id="cd13530">
    <property type="entry name" value="PBP2_peptides_like"/>
    <property type="match status" value="1"/>
</dbReference>
<gene>
    <name evidence="3" type="ordered locus">SNE_A03000</name>
</gene>
<dbReference type="SUPFAM" id="SSF53850">
    <property type="entry name" value="Periplasmic binding protein-like II"/>
    <property type="match status" value="1"/>
</dbReference>
<reference key="1">
    <citation type="journal article" date="2011" name="Mol. Biol. Evol.">
        <title>Unity in variety -- the pan-genome of the Chlamydiae.</title>
        <authorList>
            <person name="Collingro A."/>
            <person name="Tischler P."/>
            <person name="Weinmaier T."/>
            <person name="Penz T."/>
            <person name="Heinz E."/>
            <person name="Brunham R.C."/>
            <person name="Read T.D."/>
            <person name="Bavoil P.M."/>
            <person name="Sachse K."/>
            <person name="Kahane S."/>
            <person name="Friedman M.G."/>
            <person name="Rattei T."/>
            <person name="Myers G.S.A."/>
            <person name="Horn M."/>
        </authorList>
    </citation>
    <scope>NUCLEOTIDE SEQUENCE</scope>
    <source>
        <strain>Z</strain>
    </source>
</reference>
<evidence type="ECO:0000259" key="2">
    <source>
        <dbReference type="SMART" id="SM00062"/>
    </source>
</evidence>
<organism evidence="3 4">
    <name type="scientific">Simkania negevensis (strain ATCC VR-1471 / DSM 27360 / Z)</name>
    <dbReference type="NCBI Taxonomy" id="331113"/>
    <lineage>
        <taxon>Bacteria</taxon>
        <taxon>Pseudomonadati</taxon>
        <taxon>Chlamydiota</taxon>
        <taxon>Chlamydiia</taxon>
        <taxon>Parachlamydiales</taxon>
        <taxon>Simkaniaceae</taxon>
        <taxon>Simkania</taxon>
    </lineage>
</organism>
<reference evidence="3 4" key="2">
    <citation type="journal article" date="2011" name="Mol. Biol. Evol.">
        <title>Unity in variety--the pan-genome of the Chlamydiae.</title>
        <authorList>
            <person name="Collingro A."/>
            <person name="Tischler P."/>
            <person name="Weinmaier T."/>
            <person name="Penz T."/>
            <person name="Heinz E."/>
            <person name="Brunham R.C."/>
            <person name="Read T.D."/>
            <person name="Bavoil P.M."/>
            <person name="Sachse K."/>
            <person name="Kahane S."/>
            <person name="Friedman M.G."/>
            <person name="Rattei T."/>
            <person name="Myers G.S."/>
            <person name="Horn M."/>
        </authorList>
    </citation>
    <scope>NUCLEOTIDE SEQUENCE [LARGE SCALE GENOMIC DNA]</scope>
    <source>
        <strain evidence="4">ATCC VR-1471 / Z</strain>
    </source>
</reference>
<sequence length="243" mass="27392">MVYRFFLLIILSLAFVGCGSKGKTYTVGVDPTWFPLNLMGKELNVFAFSNELLLEISRHEGINFQRLNLSWDNLTMGLEEGKCDAILSSVYPYVFELKKYDFSDLYLNTGPVLLVKGDSMLNVSSPMEGKEIAVGSQEQEALFIRLYPQAIVRYYNQIPTALNALVNGYVDGVVVGYIPATAFVEDLYEGKLKIATPPLNEAGLRLLTVHDEHSELIEAFNRGLEKTRDSGKYEKLLKKWNLD</sequence>
<dbReference type="HOGENOM" id="CLU_019602_18_2_0"/>
<accession>F8L623</accession>
<dbReference type="STRING" id="331113.SNE_A03000"/>
<protein>
    <submittedName>
        <fullName evidence="3">Amino acid ABC transporter, periplasmic amino acid-binding protein</fullName>
    </submittedName>
</protein>
<dbReference type="EMBL" id="FR872582">
    <property type="protein sequence ID" value="CCB88177.1"/>
    <property type="molecule type" value="Genomic_DNA"/>
</dbReference>
<name>F8L623_SIMNZ</name>
<evidence type="ECO:0000256" key="1">
    <source>
        <dbReference type="ARBA" id="ARBA00022729"/>
    </source>
</evidence>